<dbReference type="EMBL" id="NCEQ01000003">
    <property type="protein sequence ID" value="OYX58224.1"/>
    <property type="molecule type" value="Genomic_DNA"/>
</dbReference>
<proteinExistence type="predicted"/>
<gene>
    <name evidence="2" type="ORF">B7Y86_04295</name>
</gene>
<keyword evidence="1" id="KW-0472">Membrane</keyword>
<keyword evidence="1" id="KW-1133">Transmembrane helix</keyword>
<dbReference type="AlphaFoldDB" id="A0A258HNN8"/>
<evidence type="ECO:0008006" key="4">
    <source>
        <dbReference type="Google" id="ProtNLM"/>
    </source>
</evidence>
<keyword evidence="1" id="KW-0812">Transmembrane</keyword>
<organism evidence="2 3">
    <name type="scientific">Brevundimonas subvibrioides</name>
    <dbReference type="NCBI Taxonomy" id="74313"/>
    <lineage>
        <taxon>Bacteria</taxon>
        <taxon>Pseudomonadati</taxon>
        <taxon>Pseudomonadota</taxon>
        <taxon>Alphaproteobacteria</taxon>
        <taxon>Caulobacterales</taxon>
        <taxon>Caulobacteraceae</taxon>
        <taxon>Brevundimonas</taxon>
    </lineage>
</organism>
<name>A0A258HNN8_9CAUL</name>
<feature type="transmembrane region" description="Helical" evidence="1">
    <location>
        <begin position="20"/>
        <end position="39"/>
    </location>
</feature>
<evidence type="ECO:0000256" key="1">
    <source>
        <dbReference type="SAM" id="Phobius"/>
    </source>
</evidence>
<dbReference type="Proteomes" id="UP000216147">
    <property type="component" value="Unassembled WGS sequence"/>
</dbReference>
<evidence type="ECO:0000313" key="3">
    <source>
        <dbReference type="Proteomes" id="UP000216147"/>
    </source>
</evidence>
<dbReference type="InterPro" id="IPR007047">
    <property type="entry name" value="Flp_Fap"/>
</dbReference>
<protein>
    <recommendedName>
        <fullName evidence="4">Flp family type IVb pilin</fullName>
    </recommendedName>
</protein>
<accession>A0A258HNN8</accession>
<reference evidence="2 3" key="1">
    <citation type="submission" date="2017-03" db="EMBL/GenBank/DDBJ databases">
        <title>Lifting the veil on microbial sulfur biogeochemistry in mining wastewaters.</title>
        <authorList>
            <person name="Kantor R.S."/>
            <person name="Colenbrander Nelson T."/>
            <person name="Marshall S."/>
            <person name="Bennett D."/>
            <person name="Apte S."/>
            <person name="Camacho D."/>
            <person name="Thomas B.C."/>
            <person name="Warren L.A."/>
            <person name="Banfield J.F."/>
        </authorList>
    </citation>
    <scope>NUCLEOTIDE SEQUENCE [LARGE SCALE GENOMIC DNA]</scope>
    <source>
        <strain evidence="2">32-68-21</strain>
    </source>
</reference>
<sequence length="58" mass="6096">MMRLIRRFLKNDSGATAIEYGLIVAMIFLVIVGAISLFAGKATGTFDKVSTAVSAATS</sequence>
<comment type="caution">
    <text evidence="2">The sequence shown here is derived from an EMBL/GenBank/DDBJ whole genome shotgun (WGS) entry which is preliminary data.</text>
</comment>
<evidence type="ECO:0000313" key="2">
    <source>
        <dbReference type="EMBL" id="OYX58224.1"/>
    </source>
</evidence>
<dbReference type="Pfam" id="PF04964">
    <property type="entry name" value="Flp_Fap"/>
    <property type="match status" value="1"/>
</dbReference>